<dbReference type="Gene3D" id="3.40.50.620">
    <property type="entry name" value="HUPs"/>
    <property type="match status" value="2"/>
</dbReference>
<dbReference type="SUPFAM" id="SSF52402">
    <property type="entry name" value="Adenine nucleotide alpha hydrolases-like"/>
    <property type="match status" value="2"/>
</dbReference>
<dbReference type="PANTHER" id="PTHR46268">
    <property type="entry name" value="STRESS RESPONSE PROTEIN NHAX"/>
    <property type="match status" value="1"/>
</dbReference>
<accession>A0ABV6A5T7</accession>
<keyword evidence="4" id="KW-1185">Reference proteome</keyword>
<protein>
    <submittedName>
        <fullName evidence="3">Universal stress protein</fullName>
    </submittedName>
</protein>
<dbReference type="Pfam" id="PF00582">
    <property type="entry name" value="Usp"/>
    <property type="match status" value="2"/>
</dbReference>
<name>A0ABV6A5T7_9PSEU</name>
<dbReference type="RefSeq" id="WP_377858124.1">
    <property type="nucleotide sequence ID" value="NZ_JBHLZU010000023.1"/>
</dbReference>
<reference evidence="3 4" key="1">
    <citation type="submission" date="2024-09" db="EMBL/GenBank/DDBJ databases">
        <authorList>
            <person name="Sun Q."/>
            <person name="Mori K."/>
        </authorList>
    </citation>
    <scope>NUCLEOTIDE SEQUENCE [LARGE SCALE GENOMIC DNA]</scope>
    <source>
        <strain evidence="3 4">TBRC 7907</strain>
    </source>
</reference>
<evidence type="ECO:0000259" key="2">
    <source>
        <dbReference type="Pfam" id="PF00582"/>
    </source>
</evidence>
<sequence length="306" mass="32587">MIRKGVRRPVVAGVSPFLDRRPVVGWAASEAVRRGLPLRLVHVCQDLRWFGLSRVDRLSGREECYGLRAQGEAVLREVAAAVRLTHPDLEVSATLATGEPAAVLAAESRGAELVVVGTHDQGRFADLVLGSVAREVILRSAAPVVTVPQLDRPARVGEGPVVVGVDGTEVSQAALEFGLEEASRTGVQLYAVHCWLTPPDRADRPLIRDEERRVLAEALAGVGEHHPDVRVVPVLSGADPAEELLCRSRVASLVAVGSRGRRPLAAAVLGSVSRDVVRHSCCPIAVVCPGPPTPRIPKARTAEGVR</sequence>
<dbReference type="PRINTS" id="PR01438">
    <property type="entry name" value="UNVRSLSTRESS"/>
</dbReference>
<gene>
    <name evidence="3" type="ORF">ACFFQA_27130</name>
</gene>
<evidence type="ECO:0000256" key="1">
    <source>
        <dbReference type="ARBA" id="ARBA00008791"/>
    </source>
</evidence>
<dbReference type="PANTHER" id="PTHR46268:SF6">
    <property type="entry name" value="UNIVERSAL STRESS PROTEIN UP12"/>
    <property type="match status" value="1"/>
</dbReference>
<evidence type="ECO:0000313" key="3">
    <source>
        <dbReference type="EMBL" id="MFB9907624.1"/>
    </source>
</evidence>
<dbReference type="EMBL" id="JBHLZU010000023">
    <property type="protein sequence ID" value="MFB9907624.1"/>
    <property type="molecule type" value="Genomic_DNA"/>
</dbReference>
<feature type="domain" description="UspA" evidence="2">
    <location>
        <begin position="160"/>
        <end position="287"/>
    </location>
</feature>
<dbReference type="InterPro" id="IPR014729">
    <property type="entry name" value="Rossmann-like_a/b/a_fold"/>
</dbReference>
<evidence type="ECO:0000313" key="4">
    <source>
        <dbReference type="Proteomes" id="UP001589693"/>
    </source>
</evidence>
<dbReference type="Proteomes" id="UP001589693">
    <property type="component" value="Unassembled WGS sequence"/>
</dbReference>
<feature type="domain" description="UspA" evidence="2">
    <location>
        <begin position="8"/>
        <end position="148"/>
    </location>
</feature>
<comment type="similarity">
    <text evidence="1">Belongs to the universal stress protein A family.</text>
</comment>
<dbReference type="InterPro" id="IPR006015">
    <property type="entry name" value="Universal_stress_UspA"/>
</dbReference>
<dbReference type="InterPro" id="IPR006016">
    <property type="entry name" value="UspA"/>
</dbReference>
<comment type="caution">
    <text evidence="3">The sequence shown here is derived from an EMBL/GenBank/DDBJ whole genome shotgun (WGS) entry which is preliminary data.</text>
</comment>
<organism evidence="3 4">
    <name type="scientific">Allokutzneria oryzae</name>
    <dbReference type="NCBI Taxonomy" id="1378989"/>
    <lineage>
        <taxon>Bacteria</taxon>
        <taxon>Bacillati</taxon>
        <taxon>Actinomycetota</taxon>
        <taxon>Actinomycetes</taxon>
        <taxon>Pseudonocardiales</taxon>
        <taxon>Pseudonocardiaceae</taxon>
        <taxon>Allokutzneria</taxon>
    </lineage>
</organism>
<proteinExistence type="inferred from homology"/>